<feature type="transmembrane region" description="Helical" evidence="1">
    <location>
        <begin position="133"/>
        <end position="159"/>
    </location>
</feature>
<accession>A0A7I4Y313</accession>
<reference evidence="3" key="1">
    <citation type="submission" date="2020-12" db="UniProtKB">
        <authorList>
            <consortium name="WormBaseParasite"/>
        </authorList>
    </citation>
    <scope>IDENTIFICATION</scope>
    <source>
        <strain evidence="3">MHco3</strain>
    </source>
</reference>
<dbReference type="WBParaSite" id="HCON_00038595-00001">
    <property type="protein sequence ID" value="HCON_00038595-00001"/>
    <property type="gene ID" value="HCON_00038595"/>
</dbReference>
<evidence type="ECO:0000313" key="3">
    <source>
        <dbReference type="WBParaSite" id="HCON_00038595-00001"/>
    </source>
</evidence>
<keyword evidence="2" id="KW-1185">Reference proteome</keyword>
<dbReference type="InterPro" id="IPR019428">
    <property type="entry name" value="7TM_GPCR_serpentine_rcpt_Str"/>
</dbReference>
<dbReference type="OMA" id="YESSAGW"/>
<keyword evidence="1" id="KW-1133">Transmembrane helix</keyword>
<feature type="transmembrane region" description="Helical" evidence="1">
    <location>
        <begin position="24"/>
        <end position="46"/>
    </location>
</feature>
<dbReference type="Proteomes" id="UP000025227">
    <property type="component" value="Unplaced"/>
</dbReference>
<organism evidence="2 3">
    <name type="scientific">Haemonchus contortus</name>
    <name type="common">Barber pole worm</name>
    <dbReference type="NCBI Taxonomy" id="6289"/>
    <lineage>
        <taxon>Eukaryota</taxon>
        <taxon>Metazoa</taxon>
        <taxon>Ecdysozoa</taxon>
        <taxon>Nematoda</taxon>
        <taxon>Chromadorea</taxon>
        <taxon>Rhabditida</taxon>
        <taxon>Rhabditina</taxon>
        <taxon>Rhabditomorpha</taxon>
        <taxon>Strongyloidea</taxon>
        <taxon>Trichostrongylidae</taxon>
        <taxon>Haemonchus</taxon>
    </lineage>
</organism>
<dbReference type="PANTHER" id="PTHR46178">
    <property type="entry name" value="SEVEN TM RECEPTOR"/>
    <property type="match status" value="1"/>
</dbReference>
<keyword evidence="1" id="KW-0472">Membrane</keyword>
<dbReference type="OrthoDB" id="5877015at2759"/>
<sequence length="226" mass="25682">MNKFVYTYINLCKQNLHYIYESSAGWTIIALINVAIIVNWVAMLYISCRPTESLIQHSTYYMVSVYNINPADHALFGLSMELASPVEFAFFIESLVLVMFLGSIGITCAIGMDQFLKKNSMSPQTKKVHRRTFIMLSCQTLSPTILLYAPLCSVYLLVFAGIRSPMDMTCAITFLMSSFPIFSPIIIISFMKDYRDFILVTLRLKKASSSNQTKVSHDTRSSQMHK</sequence>
<dbReference type="SUPFAM" id="SSF81321">
    <property type="entry name" value="Family A G protein-coupled receptor-like"/>
    <property type="match status" value="1"/>
</dbReference>
<proteinExistence type="predicted"/>
<dbReference type="PANTHER" id="PTHR46178:SF9">
    <property type="entry name" value="SEVEN TM RECEPTOR"/>
    <property type="match status" value="1"/>
</dbReference>
<dbReference type="AlphaFoldDB" id="A0A7I4Y313"/>
<keyword evidence="1" id="KW-0812">Transmembrane</keyword>
<dbReference type="Pfam" id="PF10326">
    <property type="entry name" value="7TM_GPCR_Str"/>
    <property type="match status" value="1"/>
</dbReference>
<feature type="transmembrane region" description="Helical" evidence="1">
    <location>
        <begin position="171"/>
        <end position="191"/>
    </location>
</feature>
<name>A0A7I4Y313_HAECO</name>
<feature type="transmembrane region" description="Helical" evidence="1">
    <location>
        <begin position="88"/>
        <end position="112"/>
    </location>
</feature>
<evidence type="ECO:0000256" key="1">
    <source>
        <dbReference type="SAM" id="Phobius"/>
    </source>
</evidence>
<protein>
    <submittedName>
        <fullName evidence="3">G protein-coupled receptor</fullName>
    </submittedName>
</protein>
<evidence type="ECO:0000313" key="2">
    <source>
        <dbReference type="Proteomes" id="UP000025227"/>
    </source>
</evidence>